<evidence type="ECO:0008006" key="2">
    <source>
        <dbReference type="Google" id="ProtNLM"/>
    </source>
</evidence>
<accession>A0A644XVA0</accession>
<dbReference type="AlphaFoldDB" id="A0A644XVA0"/>
<reference evidence="1" key="1">
    <citation type="submission" date="2019-08" db="EMBL/GenBank/DDBJ databases">
        <authorList>
            <person name="Kucharzyk K."/>
            <person name="Murdoch R.W."/>
            <person name="Higgins S."/>
            <person name="Loffler F."/>
        </authorList>
    </citation>
    <scope>NUCLEOTIDE SEQUENCE</scope>
</reference>
<name>A0A644XVA0_9ZZZZ</name>
<protein>
    <recommendedName>
        <fullName evidence="2">Outer membrane protein beta-barrel domain-containing protein</fullName>
    </recommendedName>
</protein>
<sequence>MKKFAFVSSIALIISVSAFSQQRTQSVFGGDFAKDAPAQLNELKLNLGTTIFGLFPEVSYERILGEDFGVGVSAGISLNSDDYPLDFAFTPYARWYFGGSSTNLQKYGAGFFIEANGSVFSNGSTGAGLGLALGWKYLTKNNWVGELYFGGGRDFVNDSGYPRMGITIGKRF</sequence>
<proteinExistence type="predicted"/>
<dbReference type="EMBL" id="VSSQ01002944">
    <property type="protein sequence ID" value="MPM18233.1"/>
    <property type="molecule type" value="Genomic_DNA"/>
</dbReference>
<gene>
    <name evidence="1" type="ORF">SDC9_64639</name>
</gene>
<evidence type="ECO:0000313" key="1">
    <source>
        <dbReference type="EMBL" id="MPM18233.1"/>
    </source>
</evidence>
<organism evidence="1">
    <name type="scientific">bioreactor metagenome</name>
    <dbReference type="NCBI Taxonomy" id="1076179"/>
    <lineage>
        <taxon>unclassified sequences</taxon>
        <taxon>metagenomes</taxon>
        <taxon>ecological metagenomes</taxon>
    </lineage>
</organism>
<comment type="caution">
    <text evidence="1">The sequence shown here is derived from an EMBL/GenBank/DDBJ whole genome shotgun (WGS) entry which is preliminary data.</text>
</comment>